<dbReference type="Proteomes" id="UP000313359">
    <property type="component" value="Unassembled WGS sequence"/>
</dbReference>
<evidence type="ECO:0000313" key="3">
    <source>
        <dbReference type="Proteomes" id="UP000313359"/>
    </source>
</evidence>
<dbReference type="EMBL" id="ML122300">
    <property type="protein sequence ID" value="RPD54906.1"/>
    <property type="molecule type" value="Genomic_DNA"/>
</dbReference>
<accession>A0A5C2RWQ2</accession>
<feature type="domain" description="F-box" evidence="1">
    <location>
        <begin position="60"/>
        <end position="123"/>
    </location>
</feature>
<keyword evidence="3" id="KW-1185">Reference proteome</keyword>
<dbReference type="InterPro" id="IPR001810">
    <property type="entry name" value="F-box_dom"/>
</dbReference>
<evidence type="ECO:0000313" key="2">
    <source>
        <dbReference type="EMBL" id="RPD54906.1"/>
    </source>
</evidence>
<dbReference type="Gene3D" id="3.80.10.10">
    <property type="entry name" value="Ribonuclease Inhibitor"/>
    <property type="match status" value="1"/>
</dbReference>
<dbReference type="Gene3D" id="1.20.1280.50">
    <property type="match status" value="1"/>
</dbReference>
<evidence type="ECO:0000259" key="1">
    <source>
        <dbReference type="Pfam" id="PF12937"/>
    </source>
</evidence>
<gene>
    <name evidence="2" type="ORF">L227DRAFT_657236</name>
</gene>
<sequence>MSLSAVVGMSEINSSSYSDTTIQTLEASKSLSPPPGTLAAVPDLPCTSLTVPESISVPKIHSLPVELMSCIFSMIHAEDGPFSAYYYPGSTRLLPSMRWAKLMLVCQRWRNVGLHTPRLWRFVLVTANPDALQFRLARSRSSHIDVFFTPTSSSNPGAIPMLLLEAGRIRSISHCTTIQQAMKFDQRFDGTEHCDMLRLIQPLFSCPLPALEEVVIFPRSAGNDEHVVDGQFNLGLTGELHPRIRRLAIGHIRLPQTPSLWRSLHQLEIRDMSHEVARPVSVDDILIILRNAPDLEILQLSDIRNRFYSESVRDYPARIPLQTTSLSRLRIVKVHGPPSFIVGILQHVSCPALAELCIRTCVPEDADFGRFVEKLLLPIAADLISTLNRLHLTSGSQTITLTDNPGSKICRCGVRRFKLVLISSATSRNLGVTALDILCDVFPDAPLRYFEVIDCSRDIPPPTWERFLATFTSLHTLSLDTPTLSVVHTMLDVLAAGIYGRFLPPHQCTLLIRWPKQVDTTLDSYDLIRRLLDVVDSRTAQSADLTLCVSLQIEHSRFLPHTYRSTPPHFKMHRWLLFELAQKCAFWLDFMGFRGEGALESLFSEEETERIVAEIEMKKTAKTSTTVE</sequence>
<dbReference type="OrthoDB" id="2758082at2759"/>
<reference evidence="2" key="1">
    <citation type="journal article" date="2018" name="Genome Biol. Evol.">
        <title>Genomics and development of Lentinus tigrinus, a white-rot wood-decaying mushroom with dimorphic fruiting bodies.</title>
        <authorList>
            <person name="Wu B."/>
            <person name="Xu Z."/>
            <person name="Knudson A."/>
            <person name="Carlson A."/>
            <person name="Chen N."/>
            <person name="Kovaka S."/>
            <person name="LaButti K."/>
            <person name="Lipzen A."/>
            <person name="Pennachio C."/>
            <person name="Riley R."/>
            <person name="Schakwitz W."/>
            <person name="Umezawa K."/>
            <person name="Ohm R.A."/>
            <person name="Grigoriev I.V."/>
            <person name="Nagy L.G."/>
            <person name="Gibbons J."/>
            <person name="Hibbett D."/>
        </authorList>
    </citation>
    <scope>NUCLEOTIDE SEQUENCE [LARGE SCALE GENOMIC DNA]</scope>
    <source>
        <strain evidence="2">ALCF2SS1-6</strain>
    </source>
</reference>
<dbReference type="InterPro" id="IPR032675">
    <property type="entry name" value="LRR_dom_sf"/>
</dbReference>
<dbReference type="AlphaFoldDB" id="A0A5C2RWQ2"/>
<name>A0A5C2RWQ2_9APHY</name>
<proteinExistence type="predicted"/>
<dbReference type="Pfam" id="PF12937">
    <property type="entry name" value="F-box-like"/>
    <property type="match status" value="1"/>
</dbReference>
<organism evidence="2 3">
    <name type="scientific">Lentinus tigrinus ALCF2SS1-6</name>
    <dbReference type="NCBI Taxonomy" id="1328759"/>
    <lineage>
        <taxon>Eukaryota</taxon>
        <taxon>Fungi</taxon>
        <taxon>Dikarya</taxon>
        <taxon>Basidiomycota</taxon>
        <taxon>Agaricomycotina</taxon>
        <taxon>Agaricomycetes</taxon>
        <taxon>Polyporales</taxon>
        <taxon>Polyporaceae</taxon>
        <taxon>Lentinus</taxon>
    </lineage>
</organism>
<dbReference type="STRING" id="1328759.A0A5C2RWQ2"/>
<protein>
    <recommendedName>
        <fullName evidence="1">F-box domain-containing protein</fullName>
    </recommendedName>
</protein>